<gene>
    <name evidence="1" type="ORF">KIPB_013999</name>
</gene>
<organism evidence="1 2">
    <name type="scientific">Kipferlia bialata</name>
    <dbReference type="NCBI Taxonomy" id="797122"/>
    <lineage>
        <taxon>Eukaryota</taxon>
        <taxon>Metamonada</taxon>
        <taxon>Carpediemonas-like organisms</taxon>
        <taxon>Kipferlia</taxon>
    </lineage>
</organism>
<comment type="caution">
    <text evidence="1">The sequence shown here is derived from an EMBL/GenBank/DDBJ whole genome shotgun (WGS) entry which is preliminary data.</text>
</comment>
<accession>A0A9K3D875</accession>
<keyword evidence="2" id="KW-1185">Reference proteome</keyword>
<sequence length="94" mass="10780">MAVYQFVIRYGKEMLNRGYKMRGTASTTSPVTQANLLHAHHMMSTLLHPREALNYYTVGEYSRTIEPTTASDPVPPRIPFINTHNQQGRVYNLQ</sequence>
<dbReference type="EMBL" id="BDIP01006958">
    <property type="protein sequence ID" value="GIQ90978.1"/>
    <property type="molecule type" value="Genomic_DNA"/>
</dbReference>
<evidence type="ECO:0000313" key="2">
    <source>
        <dbReference type="Proteomes" id="UP000265618"/>
    </source>
</evidence>
<dbReference type="Proteomes" id="UP000265618">
    <property type="component" value="Unassembled WGS sequence"/>
</dbReference>
<proteinExistence type="predicted"/>
<reference evidence="1 2" key="1">
    <citation type="journal article" date="2018" name="PLoS ONE">
        <title>The draft genome of Kipferlia bialata reveals reductive genome evolution in fornicate parasites.</title>
        <authorList>
            <person name="Tanifuji G."/>
            <person name="Takabayashi S."/>
            <person name="Kume K."/>
            <person name="Takagi M."/>
            <person name="Nakayama T."/>
            <person name="Kamikawa R."/>
            <person name="Inagaki Y."/>
            <person name="Hashimoto T."/>
        </authorList>
    </citation>
    <scope>NUCLEOTIDE SEQUENCE [LARGE SCALE GENOMIC DNA]</scope>
    <source>
        <strain evidence="1">NY0173</strain>
    </source>
</reference>
<protein>
    <submittedName>
        <fullName evidence="1">Uncharacterized protein</fullName>
    </submittedName>
</protein>
<name>A0A9K3D875_9EUKA</name>
<dbReference type="AlphaFoldDB" id="A0A9K3D875"/>
<evidence type="ECO:0000313" key="1">
    <source>
        <dbReference type="EMBL" id="GIQ90978.1"/>
    </source>
</evidence>